<reference evidence="3" key="2">
    <citation type="submission" date="2016-11" db="EMBL/GenBank/DDBJ databases">
        <authorList>
            <person name="Varghese N."/>
            <person name="Submissions S."/>
        </authorList>
    </citation>
    <scope>NUCLEOTIDE SEQUENCE [LARGE SCALE GENOMIC DNA]</scope>
    <source>
        <strain evidence="3">DSM 19729</strain>
    </source>
</reference>
<name>A0A1M5I081_9FLAO</name>
<keyword evidence="4" id="KW-1185">Reference proteome</keyword>
<dbReference type="EMBL" id="PVUB01000001">
    <property type="protein sequence ID" value="PRZ27728.1"/>
    <property type="molecule type" value="Genomic_DNA"/>
</dbReference>
<gene>
    <name evidence="1" type="ORF">BC624_1015</name>
    <name evidence="2" type="ORF">SAMN05443373_1015</name>
</gene>
<organism evidence="2 3">
    <name type="scientific">Flavobacterium granuli</name>
    <dbReference type="NCBI Taxonomy" id="280093"/>
    <lineage>
        <taxon>Bacteria</taxon>
        <taxon>Pseudomonadati</taxon>
        <taxon>Bacteroidota</taxon>
        <taxon>Flavobacteriia</taxon>
        <taxon>Flavobacteriales</taxon>
        <taxon>Flavobacteriaceae</taxon>
        <taxon>Flavobacterium</taxon>
    </lineage>
</organism>
<reference evidence="2" key="1">
    <citation type="submission" date="2016-11" db="EMBL/GenBank/DDBJ databases">
        <authorList>
            <person name="Jaros S."/>
            <person name="Januszkiewicz K."/>
            <person name="Wedrychowicz H."/>
        </authorList>
    </citation>
    <scope>NUCLEOTIDE SEQUENCE [LARGE SCALE GENOMIC DNA]</scope>
    <source>
        <strain evidence="2">DSM 19729</strain>
    </source>
</reference>
<dbReference type="Proteomes" id="UP000184384">
    <property type="component" value="Unassembled WGS sequence"/>
</dbReference>
<evidence type="ECO:0000313" key="3">
    <source>
        <dbReference type="Proteomes" id="UP000184384"/>
    </source>
</evidence>
<dbReference type="STRING" id="280093.SAMN05443373_1015"/>
<dbReference type="Proteomes" id="UP000237771">
    <property type="component" value="Unassembled WGS sequence"/>
</dbReference>
<sequence length="44" mass="5309">MSNYNFAEPYNSFADFRELFKSQTHDFLEILMNGIKSFKLNRLM</sequence>
<evidence type="ECO:0000313" key="1">
    <source>
        <dbReference type="EMBL" id="PRZ27728.1"/>
    </source>
</evidence>
<proteinExistence type="predicted"/>
<accession>A0A1M5I081</accession>
<dbReference type="AlphaFoldDB" id="A0A1M5I081"/>
<reference evidence="1 4" key="3">
    <citation type="submission" date="2018-03" db="EMBL/GenBank/DDBJ databases">
        <title>Genomic Encyclopedia of Archaeal and Bacterial Type Strains, Phase II (KMG-II): from individual species to whole genera.</title>
        <authorList>
            <person name="Goeker M."/>
        </authorList>
    </citation>
    <scope>NUCLEOTIDE SEQUENCE [LARGE SCALE GENOMIC DNA]</scope>
    <source>
        <strain evidence="1 4">DSM 17797</strain>
    </source>
</reference>
<evidence type="ECO:0000313" key="4">
    <source>
        <dbReference type="Proteomes" id="UP000237771"/>
    </source>
</evidence>
<evidence type="ECO:0000313" key="2">
    <source>
        <dbReference type="EMBL" id="SHG21688.1"/>
    </source>
</evidence>
<protein>
    <submittedName>
        <fullName evidence="2">Uncharacterized protein</fullName>
    </submittedName>
</protein>
<dbReference type="EMBL" id="FQWO01000001">
    <property type="protein sequence ID" value="SHG21688.1"/>
    <property type="molecule type" value="Genomic_DNA"/>
</dbReference>